<keyword evidence="7" id="KW-0969">Cilium</keyword>
<dbReference type="CDD" id="cd16098">
    <property type="entry name" value="FliS"/>
    <property type="match status" value="1"/>
</dbReference>
<evidence type="ECO:0000256" key="2">
    <source>
        <dbReference type="ARBA" id="ARBA00008787"/>
    </source>
</evidence>
<keyword evidence="7" id="KW-0966">Cell projection</keyword>
<protein>
    <submittedName>
        <fullName evidence="7">Flagellar protein FliS</fullName>
    </submittedName>
</protein>
<gene>
    <name evidence="7" type="ordered locus">Mmc1_0086</name>
</gene>
<comment type="similarity">
    <text evidence="2">Belongs to the FliS family.</text>
</comment>
<dbReference type="PANTHER" id="PTHR34773:SF1">
    <property type="entry name" value="FLAGELLAR SECRETION CHAPERONE FLIS"/>
    <property type="match status" value="1"/>
</dbReference>
<dbReference type="InterPro" id="IPR003713">
    <property type="entry name" value="FliS"/>
</dbReference>
<reference evidence="8" key="1">
    <citation type="journal article" date="2009" name="Appl. Environ. Microbiol.">
        <title>Complete genome sequence of the chemolithoautotrophic marine magnetotactic coccus strain MC-1.</title>
        <authorList>
            <person name="Schubbe S."/>
            <person name="Williams T.J."/>
            <person name="Xie G."/>
            <person name="Kiss H.E."/>
            <person name="Brettin T.S."/>
            <person name="Martinez D."/>
            <person name="Ross C.A."/>
            <person name="Schuler D."/>
            <person name="Cox B.L."/>
            <person name="Nealson K.H."/>
            <person name="Bazylinski D.A."/>
        </authorList>
    </citation>
    <scope>NUCLEOTIDE SEQUENCE [LARGE SCALE GENOMIC DNA]</scope>
    <source>
        <strain evidence="8">ATCC BAA-1437 / JCM 17883 / MC-1</strain>
    </source>
</reference>
<dbReference type="OrthoDB" id="7355300at2"/>
<evidence type="ECO:0000256" key="5">
    <source>
        <dbReference type="ARBA" id="ARBA00023186"/>
    </source>
</evidence>
<evidence type="ECO:0000256" key="1">
    <source>
        <dbReference type="ARBA" id="ARBA00004514"/>
    </source>
</evidence>
<dbReference type="PANTHER" id="PTHR34773">
    <property type="entry name" value="FLAGELLAR SECRETION CHAPERONE FLIS"/>
    <property type="match status" value="1"/>
</dbReference>
<dbReference type="Gene3D" id="1.20.120.340">
    <property type="entry name" value="Flagellar protein FliS"/>
    <property type="match status" value="1"/>
</dbReference>
<accession>A0L3S2</accession>
<comment type="subcellular location">
    <subcellularLocation>
        <location evidence="1">Cytoplasm</location>
        <location evidence="1">Cytosol</location>
    </subcellularLocation>
</comment>
<dbReference type="GO" id="GO:0005829">
    <property type="term" value="C:cytosol"/>
    <property type="evidence" value="ECO:0007669"/>
    <property type="project" value="UniProtKB-SubCell"/>
</dbReference>
<evidence type="ECO:0000256" key="4">
    <source>
        <dbReference type="ARBA" id="ARBA00022795"/>
    </source>
</evidence>
<dbReference type="STRING" id="156889.Mmc1_0086"/>
<dbReference type="KEGG" id="mgm:Mmc1_0086"/>
<dbReference type="RefSeq" id="WP_011711788.1">
    <property type="nucleotide sequence ID" value="NC_008576.1"/>
</dbReference>
<proteinExistence type="inferred from homology"/>
<dbReference type="EMBL" id="CP000471">
    <property type="protein sequence ID" value="ABK42615.1"/>
    <property type="molecule type" value="Genomic_DNA"/>
</dbReference>
<dbReference type="NCBIfam" id="TIGR00208">
    <property type="entry name" value="fliS"/>
    <property type="match status" value="1"/>
</dbReference>
<feature type="compositionally biased region" description="Polar residues" evidence="6">
    <location>
        <begin position="136"/>
        <end position="148"/>
    </location>
</feature>
<evidence type="ECO:0000313" key="7">
    <source>
        <dbReference type="EMBL" id="ABK42615.1"/>
    </source>
</evidence>
<keyword evidence="3" id="KW-0963">Cytoplasm</keyword>
<keyword evidence="7" id="KW-0282">Flagellum</keyword>
<keyword evidence="4" id="KW-1005">Bacterial flagellum biogenesis</keyword>
<evidence type="ECO:0000256" key="3">
    <source>
        <dbReference type="ARBA" id="ARBA00022490"/>
    </source>
</evidence>
<evidence type="ECO:0000313" key="8">
    <source>
        <dbReference type="Proteomes" id="UP000002586"/>
    </source>
</evidence>
<dbReference type="SUPFAM" id="SSF101116">
    <property type="entry name" value="Flagellar export chaperone FliS"/>
    <property type="match status" value="1"/>
</dbReference>
<dbReference type="GO" id="GO:0044780">
    <property type="term" value="P:bacterial-type flagellum assembly"/>
    <property type="evidence" value="ECO:0007669"/>
    <property type="project" value="InterPro"/>
</dbReference>
<keyword evidence="5" id="KW-0143">Chaperone</keyword>
<name>A0L3S2_MAGMM</name>
<organism evidence="7 8">
    <name type="scientific">Magnetococcus marinus (strain ATCC BAA-1437 / JCM 17883 / MC-1)</name>
    <dbReference type="NCBI Taxonomy" id="156889"/>
    <lineage>
        <taxon>Bacteria</taxon>
        <taxon>Pseudomonadati</taxon>
        <taxon>Pseudomonadota</taxon>
        <taxon>Magnetococcia</taxon>
        <taxon>Magnetococcales</taxon>
        <taxon>Magnetococcaceae</taxon>
        <taxon>Magnetococcus</taxon>
    </lineage>
</organism>
<dbReference type="eggNOG" id="COG1516">
    <property type="taxonomic scope" value="Bacteria"/>
</dbReference>
<reference evidence="7 8" key="2">
    <citation type="journal article" date="2012" name="Int. J. Syst. Evol. Microbiol.">
        <title>Magnetococcus marinus gen. nov., sp. nov., a marine, magnetotactic bacterium that represents a novel lineage (Magnetococcaceae fam. nov.; Magnetococcales ord. nov.) at the base of the Alphaproteobacteria.</title>
        <authorList>
            <person name="Bazylinski D.A."/>
            <person name="Williams T.J."/>
            <person name="Lefevre C.T."/>
            <person name="Berg R.J."/>
            <person name="Zhang C.L."/>
            <person name="Bowser S.S."/>
            <person name="Dean A.J."/>
            <person name="Beveridge T.J."/>
        </authorList>
    </citation>
    <scope>NUCLEOTIDE SEQUENCE [LARGE SCALE GENOMIC DNA]</scope>
    <source>
        <strain evidence="8">ATCC BAA-1437 / JCM 17883 / MC-1</strain>
    </source>
</reference>
<keyword evidence="8" id="KW-1185">Reference proteome</keyword>
<dbReference type="GO" id="GO:0071973">
    <property type="term" value="P:bacterial-type flagellum-dependent cell motility"/>
    <property type="evidence" value="ECO:0007669"/>
    <property type="project" value="TreeGrafter"/>
</dbReference>
<feature type="region of interest" description="Disordered" evidence="6">
    <location>
        <begin position="133"/>
        <end position="173"/>
    </location>
</feature>
<sequence length="173" mass="19015">MSYGLRSYKSSRANTASREDLLILLYEGAIRFLEKSLQAHTAGTLSEHKMMLQRAMAIISELQNTLDFEKGGDLAMQLFDLYNYMLDRLTKANINRDMSAISEVIEHLNVLLDGWRQAVAQVKRQGGMAALVANGGSASTDPVDTVTASKPVAPRPQQKAPGALPRLSRPQVL</sequence>
<dbReference type="AlphaFoldDB" id="A0L3S2"/>
<dbReference type="InterPro" id="IPR036584">
    <property type="entry name" value="FliS_sf"/>
</dbReference>
<dbReference type="HOGENOM" id="CLU_080373_4_2_5"/>
<dbReference type="Pfam" id="PF02561">
    <property type="entry name" value="FliS"/>
    <property type="match status" value="1"/>
</dbReference>
<evidence type="ECO:0000256" key="6">
    <source>
        <dbReference type="SAM" id="MobiDB-lite"/>
    </source>
</evidence>
<dbReference type="Proteomes" id="UP000002586">
    <property type="component" value="Chromosome"/>
</dbReference>